<evidence type="ECO:0000313" key="2">
    <source>
        <dbReference type="Proteomes" id="UP000190744"/>
    </source>
</evidence>
<organism evidence="1 2">
    <name type="scientific">Penicillium brasilianum</name>
    <dbReference type="NCBI Taxonomy" id="104259"/>
    <lineage>
        <taxon>Eukaryota</taxon>
        <taxon>Fungi</taxon>
        <taxon>Dikarya</taxon>
        <taxon>Ascomycota</taxon>
        <taxon>Pezizomycotina</taxon>
        <taxon>Eurotiomycetes</taxon>
        <taxon>Eurotiomycetidae</taxon>
        <taxon>Eurotiales</taxon>
        <taxon>Aspergillaceae</taxon>
        <taxon>Penicillium</taxon>
    </lineage>
</organism>
<dbReference type="Proteomes" id="UP000190744">
    <property type="component" value="Unassembled WGS sequence"/>
</dbReference>
<evidence type="ECO:0000313" key="1">
    <source>
        <dbReference type="EMBL" id="OOQ83238.1"/>
    </source>
</evidence>
<protein>
    <submittedName>
        <fullName evidence="1">Uncharacterized protein</fullName>
    </submittedName>
</protein>
<reference evidence="2" key="1">
    <citation type="submission" date="2015-09" db="EMBL/GenBank/DDBJ databases">
        <authorList>
            <person name="Fill T.P."/>
            <person name="Baretta J.F."/>
            <person name="de Almeida L.G."/>
            <person name="Rocha M."/>
            <person name="de Souza D.H."/>
            <person name="Malavazi I."/>
            <person name="Cerdeira L.T."/>
            <person name="Hong H."/>
            <person name="Samborskyy M."/>
            <person name="de Vasconcelos A.T."/>
            <person name="Leadlay P."/>
            <person name="Rodrigues-Filho E."/>
        </authorList>
    </citation>
    <scope>NUCLEOTIDE SEQUENCE [LARGE SCALE GENOMIC DNA]</scope>
    <source>
        <strain evidence="2">LaBioMMi 136</strain>
    </source>
</reference>
<proteinExistence type="predicted"/>
<gene>
    <name evidence="1" type="ORF">PEBR_36114</name>
</gene>
<dbReference type="EMBL" id="LJBN01000201">
    <property type="protein sequence ID" value="OOQ83238.1"/>
    <property type="molecule type" value="Genomic_DNA"/>
</dbReference>
<comment type="caution">
    <text evidence="1">The sequence shown here is derived from an EMBL/GenBank/DDBJ whole genome shotgun (WGS) entry which is preliminary data.</text>
</comment>
<dbReference type="AlphaFoldDB" id="A0A1S9RDW0"/>
<sequence>MAAISSYLRYSAADRRSGCPRLSLTLDAKPSIDLEVDTSYPITFTITREADDPERRPCIFHWDPIEDGFGQPGFMLFRQIPVGNPNFGWQPVSINPSESLAKSIQPREVLTSDPCIKELLPGASVSWEVSLPTVYFDSFRPGQFHQTLWVGGQIPLWD</sequence>
<name>A0A1S9RDW0_PENBI</name>
<accession>A0A1S9RDW0</accession>